<dbReference type="OrthoDB" id="9909618at2759"/>
<organism evidence="2 3">
    <name type="scientific">Galemys pyrenaicus</name>
    <name type="common">Iberian desman</name>
    <name type="synonym">Pyrenean desman</name>
    <dbReference type="NCBI Taxonomy" id="202257"/>
    <lineage>
        <taxon>Eukaryota</taxon>
        <taxon>Metazoa</taxon>
        <taxon>Chordata</taxon>
        <taxon>Craniata</taxon>
        <taxon>Vertebrata</taxon>
        <taxon>Euteleostomi</taxon>
        <taxon>Mammalia</taxon>
        <taxon>Eutheria</taxon>
        <taxon>Laurasiatheria</taxon>
        <taxon>Eulipotyphla</taxon>
        <taxon>Talpidae</taxon>
        <taxon>Galemys</taxon>
    </lineage>
</organism>
<feature type="region of interest" description="Disordered" evidence="1">
    <location>
        <begin position="1"/>
        <end position="90"/>
    </location>
</feature>
<evidence type="ECO:0000256" key="1">
    <source>
        <dbReference type="SAM" id="MobiDB-lite"/>
    </source>
</evidence>
<keyword evidence="3" id="KW-1185">Reference proteome</keyword>
<dbReference type="AlphaFoldDB" id="A0A8J5ZKK0"/>
<evidence type="ECO:0000313" key="3">
    <source>
        <dbReference type="Proteomes" id="UP000700334"/>
    </source>
</evidence>
<reference evidence="2" key="1">
    <citation type="journal article" date="2021" name="Evol. Appl.">
        <title>The genome of the Pyrenean desman and the effects of bottlenecks and inbreeding on the genomic landscape of an endangered species.</title>
        <authorList>
            <person name="Escoda L."/>
            <person name="Castresana J."/>
        </authorList>
    </citation>
    <scope>NUCLEOTIDE SEQUENCE</scope>
    <source>
        <strain evidence="2">IBE-C5619</strain>
    </source>
</reference>
<gene>
    <name evidence="2" type="ORF">J0S82_010331</name>
</gene>
<proteinExistence type="predicted"/>
<feature type="compositionally biased region" description="Gly residues" evidence="1">
    <location>
        <begin position="37"/>
        <end position="46"/>
    </location>
</feature>
<dbReference type="Proteomes" id="UP000700334">
    <property type="component" value="Unassembled WGS sequence"/>
</dbReference>
<evidence type="ECO:0000313" key="2">
    <source>
        <dbReference type="EMBL" id="KAG8506414.1"/>
    </source>
</evidence>
<sequence>MGKEQELVQAVKAEDVGTAQRLLQRPRPGKASECWGAGAGGAGGSSGASRGCARTGPLLLRAPAGGAAESPGAGRGQQHPALRPAPPARL</sequence>
<feature type="compositionally biased region" description="Low complexity" evidence="1">
    <location>
        <begin position="56"/>
        <end position="72"/>
    </location>
</feature>
<protein>
    <submittedName>
        <fullName evidence="2">Caskin-1</fullName>
    </submittedName>
</protein>
<dbReference type="EMBL" id="JAGFMF010012160">
    <property type="protein sequence ID" value="KAG8506414.1"/>
    <property type="molecule type" value="Genomic_DNA"/>
</dbReference>
<name>A0A8J5ZKK0_GALPY</name>
<comment type="caution">
    <text evidence="2">The sequence shown here is derived from an EMBL/GenBank/DDBJ whole genome shotgun (WGS) entry which is preliminary data.</text>
</comment>
<accession>A0A8J5ZKK0</accession>